<dbReference type="EMBL" id="HACA01017095">
    <property type="protein sequence ID" value="CDW34456.1"/>
    <property type="molecule type" value="Transcribed_RNA"/>
</dbReference>
<accession>A0A0K2U9T2</accession>
<name>A0A0K2U9T2_LEPSM</name>
<reference evidence="1" key="1">
    <citation type="submission" date="2014-05" db="EMBL/GenBank/DDBJ databases">
        <authorList>
            <person name="Chronopoulou M."/>
        </authorList>
    </citation>
    <scope>NUCLEOTIDE SEQUENCE</scope>
    <source>
        <tissue evidence="1">Whole organism</tissue>
    </source>
</reference>
<organism evidence="1">
    <name type="scientific">Lepeophtheirus salmonis</name>
    <name type="common">Salmon louse</name>
    <name type="synonym">Caligus salmonis</name>
    <dbReference type="NCBI Taxonomy" id="72036"/>
    <lineage>
        <taxon>Eukaryota</taxon>
        <taxon>Metazoa</taxon>
        <taxon>Ecdysozoa</taxon>
        <taxon>Arthropoda</taxon>
        <taxon>Crustacea</taxon>
        <taxon>Multicrustacea</taxon>
        <taxon>Hexanauplia</taxon>
        <taxon>Copepoda</taxon>
        <taxon>Siphonostomatoida</taxon>
        <taxon>Caligidae</taxon>
        <taxon>Lepeophtheirus</taxon>
    </lineage>
</organism>
<evidence type="ECO:0000313" key="1">
    <source>
        <dbReference type="EMBL" id="CDW34456.1"/>
    </source>
</evidence>
<proteinExistence type="predicted"/>
<protein>
    <submittedName>
        <fullName evidence="1">Uncharacterized protein</fullName>
    </submittedName>
</protein>
<sequence length="65" mass="7673">MIHDMEWNIAENKDLGYIINKIGMLRVRINYVNCIKYHIPLVNSGLNVVFNFERLQDYSSIITKT</sequence>
<dbReference type="AlphaFoldDB" id="A0A0K2U9T2"/>